<evidence type="ECO:0008006" key="3">
    <source>
        <dbReference type="Google" id="ProtNLM"/>
    </source>
</evidence>
<protein>
    <recommendedName>
        <fullName evidence="3">Guanylate cyclase domain-containing protein</fullName>
    </recommendedName>
</protein>
<evidence type="ECO:0000313" key="2">
    <source>
        <dbReference type="Proteomes" id="UP000652681"/>
    </source>
</evidence>
<accession>A0A8J6PAG7</accession>
<reference evidence="1" key="1">
    <citation type="submission" date="2020-09" db="EMBL/GenBank/DDBJ databases">
        <title>Taishania pollutisoli gen. nov., sp. nov., Isolated from Tetrabromobisphenol A-Contaminated Soil.</title>
        <authorList>
            <person name="Chen Q."/>
        </authorList>
    </citation>
    <scope>NUCLEOTIDE SEQUENCE</scope>
    <source>
        <strain evidence="1">CZZ-1</strain>
    </source>
</reference>
<dbReference type="AlphaFoldDB" id="A0A8J6PAG7"/>
<evidence type="ECO:0000313" key="1">
    <source>
        <dbReference type="EMBL" id="MBC9813366.1"/>
    </source>
</evidence>
<gene>
    <name evidence="1" type="ORF">H9Y05_12885</name>
</gene>
<organism evidence="1 2">
    <name type="scientific">Taishania pollutisoli</name>
    <dbReference type="NCBI Taxonomy" id="2766479"/>
    <lineage>
        <taxon>Bacteria</taxon>
        <taxon>Pseudomonadati</taxon>
        <taxon>Bacteroidota</taxon>
        <taxon>Flavobacteriia</taxon>
        <taxon>Flavobacteriales</taxon>
        <taxon>Crocinitomicaceae</taxon>
        <taxon>Taishania</taxon>
    </lineage>
</organism>
<proteinExistence type="predicted"/>
<dbReference type="EMBL" id="JACVEL010000009">
    <property type="protein sequence ID" value="MBC9813366.1"/>
    <property type="molecule type" value="Genomic_DNA"/>
</dbReference>
<dbReference type="RefSeq" id="WP_216714524.1">
    <property type="nucleotide sequence ID" value="NZ_JACVEL010000009.1"/>
</dbReference>
<sequence length="218" mass="25486">MLNYYFVAFLDILGYSSMVKSDLEGPAGEEKYFQKLIQLHRETNELKYENLDFTLIQFSDSIIVSAPYNVDAFHSFSKLIAEYQLKLLLNGILIRGGITYGKHFYKEDFLFSSALIDAYGIESKLAKYPRVLISDDLYELLKSQSINLEYIACDNNYKIIDFLHSTNLGEIDCEKINKLIINLENNKNETVSEKGLWLKEYINYKNLQNSIKYERFRK</sequence>
<name>A0A8J6PAG7_9FLAO</name>
<comment type="caution">
    <text evidence="1">The sequence shown here is derived from an EMBL/GenBank/DDBJ whole genome shotgun (WGS) entry which is preliminary data.</text>
</comment>
<dbReference type="Proteomes" id="UP000652681">
    <property type="component" value="Unassembled WGS sequence"/>
</dbReference>
<keyword evidence="2" id="KW-1185">Reference proteome</keyword>